<feature type="transmembrane region" description="Helical" evidence="1">
    <location>
        <begin position="6"/>
        <end position="30"/>
    </location>
</feature>
<sequence>MSPTNGLAYSNVLTIVFGIIAITTSAITLWQNHRSYRQSVANAPQEEHRCGQTKRQSVGAVMSTAGWAERTTPNICTPTPMFMRLVWPKDLD</sequence>
<dbReference type="EMBL" id="AYSA01000265">
    <property type="protein sequence ID" value="ESZ94146.1"/>
    <property type="molecule type" value="Genomic_DNA"/>
</dbReference>
<keyword evidence="3" id="KW-1185">Reference proteome</keyword>
<keyword evidence="1" id="KW-0812">Transmembrane</keyword>
<proteinExistence type="predicted"/>
<name>W9CE48_SCLBF</name>
<keyword evidence="1" id="KW-0472">Membrane</keyword>
<organism evidence="2 3">
    <name type="scientific">Sclerotinia borealis (strain F-4128)</name>
    <dbReference type="NCBI Taxonomy" id="1432307"/>
    <lineage>
        <taxon>Eukaryota</taxon>
        <taxon>Fungi</taxon>
        <taxon>Dikarya</taxon>
        <taxon>Ascomycota</taxon>
        <taxon>Pezizomycotina</taxon>
        <taxon>Leotiomycetes</taxon>
        <taxon>Helotiales</taxon>
        <taxon>Sclerotiniaceae</taxon>
        <taxon>Sclerotinia</taxon>
    </lineage>
</organism>
<dbReference type="HOGENOM" id="CLU_2414543_0_0_1"/>
<reference evidence="2 3" key="1">
    <citation type="journal article" date="2014" name="Genome Announc.">
        <title>Draft genome sequence of Sclerotinia borealis, a psychrophilic plant pathogenic fungus.</title>
        <authorList>
            <person name="Mardanov A.V."/>
            <person name="Beletsky A.V."/>
            <person name="Kadnikov V.V."/>
            <person name="Ignatov A.N."/>
            <person name="Ravin N.V."/>
        </authorList>
    </citation>
    <scope>NUCLEOTIDE SEQUENCE [LARGE SCALE GENOMIC DNA]</scope>
    <source>
        <strain evidence="3">F-4157</strain>
    </source>
</reference>
<dbReference type="Proteomes" id="UP000019487">
    <property type="component" value="Unassembled WGS sequence"/>
</dbReference>
<accession>W9CE48</accession>
<keyword evidence="1" id="KW-1133">Transmembrane helix</keyword>
<evidence type="ECO:0000313" key="3">
    <source>
        <dbReference type="Proteomes" id="UP000019487"/>
    </source>
</evidence>
<evidence type="ECO:0000256" key="1">
    <source>
        <dbReference type="SAM" id="Phobius"/>
    </source>
</evidence>
<gene>
    <name evidence="2" type="ORF">SBOR_5467</name>
</gene>
<evidence type="ECO:0000313" key="2">
    <source>
        <dbReference type="EMBL" id="ESZ94146.1"/>
    </source>
</evidence>
<dbReference type="AlphaFoldDB" id="W9CE48"/>
<protein>
    <submittedName>
        <fullName evidence="2">Uncharacterized protein</fullName>
    </submittedName>
</protein>
<comment type="caution">
    <text evidence="2">The sequence shown here is derived from an EMBL/GenBank/DDBJ whole genome shotgun (WGS) entry which is preliminary data.</text>
</comment>